<reference evidence="1 2" key="1">
    <citation type="submission" date="2016-10" db="EMBL/GenBank/DDBJ databases">
        <authorList>
            <person name="de Groot N.N."/>
        </authorList>
    </citation>
    <scope>NUCLEOTIDE SEQUENCE [LARGE SCALE GENOMIC DNA]</scope>
    <source>
        <strain evidence="1 2">DSM 28010</strain>
    </source>
</reference>
<dbReference type="AlphaFoldDB" id="A0A1G8I2R4"/>
<sequence>MPLQNRVLPTGEIVANPARGFFMGNRGILHDDDRQLGTARWRHQNWVCCVLDFKGRRRPVMKPGAYTELFFLDEAVALAAGHRPCAECRRAVYLRFRAVWEAVHGPVANAAAIDRHLHRHRVTRTRNQIRQTAPAGSLPPGTFMMLDDVPHLVTPDAVRPYAPSGYGSPRQTPRGMVEVLTPKPIVAVLGAGFRPILHHSAG</sequence>
<protein>
    <recommendedName>
        <fullName evidence="3">Metal binding domain of Ada</fullName>
    </recommendedName>
</protein>
<dbReference type="OrthoDB" id="894286at2"/>
<proteinExistence type="predicted"/>
<evidence type="ECO:0000313" key="1">
    <source>
        <dbReference type="EMBL" id="SDI13021.1"/>
    </source>
</evidence>
<keyword evidence="2" id="KW-1185">Reference proteome</keyword>
<organism evidence="1 2">
    <name type="scientific">Lutimaribacter saemankumensis</name>
    <dbReference type="NCBI Taxonomy" id="490829"/>
    <lineage>
        <taxon>Bacteria</taxon>
        <taxon>Pseudomonadati</taxon>
        <taxon>Pseudomonadota</taxon>
        <taxon>Alphaproteobacteria</taxon>
        <taxon>Rhodobacterales</taxon>
        <taxon>Roseobacteraceae</taxon>
        <taxon>Lutimaribacter</taxon>
    </lineage>
</organism>
<dbReference type="Proteomes" id="UP000199340">
    <property type="component" value="Unassembled WGS sequence"/>
</dbReference>
<dbReference type="RefSeq" id="WP_090026536.1">
    <property type="nucleotide sequence ID" value="NZ_FNEB01000001.1"/>
</dbReference>
<dbReference type="STRING" id="490829.SAMN05421850_101740"/>
<evidence type="ECO:0008006" key="3">
    <source>
        <dbReference type="Google" id="ProtNLM"/>
    </source>
</evidence>
<dbReference type="EMBL" id="FNEB01000001">
    <property type="protein sequence ID" value="SDI13021.1"/>
    <property type="molecule type" value="Genomic_DNA"/>
</dbReference>
<name>A0A1G8I2R4_9RHOB</name>
<accession>A0A1G8I2R4</accession>
<evidence type="ECO:0000313" key="2">
    <source>
        <dbReference type="Proteomes" id="UP000199340"/>
    </source>
</evidence>
<gene>
    <name evidence="1" type="ORF">SAMN05421850_101740</name>
</gene>